<dbReference type="GO" id="GO:0003676">
    <property type="term" value="F:nucleic acid binding"/>
    <property type="evidence" value="ECO:0007669"/>
    <property type="project" value="InterPro"/>
</dbReference>
<dbReference type="GO" id="GO:0004519">
    <property type="term" value="F:endonuclease activity"/>
    <property type="evidence" value="ECO:0007669"/>
    <property type="project" value="UniProtKB-KW"/>
</dbReference>
<dbReference type="Gene3D" id="1.10.30.50">
    <property type="match status" value="1"/>
</dbReference>
<dbReference type="Proteomes" id="UP000252884">
    <property type="component" value="Unassembled WGS sequence"/>
</dbReference>
<dbReference type="GO" id="GO:0005829">
    <property type="term" value="C:cytosol"/>
    <property type="evidence" value="ECO:0007669"/>
    <property type="project" value="TreeGrafter"/>
</dbReference>
<feature type="domain" description="HNH nuclease" evidence="6">
    <location>
        <begin position="41"/>
        <end position="97"/>
    </location>
</feature>
<evidence type="ECO:0000256" key="5">
    <source>
        <dbReference type="SAM" id="MobiDB-lite"/>
    </source>
</evidence>
<dbReference type="AlphaFoldDB" id="A0A368XDS3"/>
<organism evidence="7 8">
    <name type="scientific">Pseudorhodoferax soli</name>
    <dbReference type="NCBI Taxonomy" id="545864"/>
    <lineage>
        <taxon>Bacteria</taxon>
        <taxon>Pseudomonadati</taxon>
        <taxon>Pseudomonadota</taxon>
        <taxon>Betaproteobacteria</taxon>
        <taxon>Burkholderiales</taxon>
        <taxon>Comamonadaceae</taxon>
    </lineage>
</organism>
<evidence type="ECO:0000256" key="1">
    <source>
        <dbReference type="ARBA" id="ARBA00022722"/>
    </source>
</evidence>
<comment type="similarity">
    <text evidence="3">Belongs to the HNH nuclease family.</text>
</comment>
<evidence type="ECO:0000313" key="8">
    <source>
        <dbReference type="Proteomes" id="UP000252884"/>
    </source>
</evidence>
<keyword evidence="7" id="KW-0255">Endonuclease</keyword>
<evidence type="ECO:0000259" key="6">
    <source>
        <dbReference type="SMART" id="SM00507"/>
    </source>
</evidence>
<dbReference type="CDD" id="cd00085">
    <property type="entry name" value="HNHc"/>
    <property type="match status" value="1"/>
</dbReference>
<keyword evidence="2" id="KW-0378">Hydrolase</keyword>
<dbReference type="RefSeq" id="WP_114471968.1">
    <property type="nucleotide sequence ID" value="NZ_QPJK01000013.1"/>
</dbReference>
<keyword evidence="8" id="KW-1185">Reference proteome</keyword>
<dbReference type="Pfam" id="PF01844">
    <property type="entry name" value="HNH"/>
    <property type="match status" value="1"/>
</dbReference>
<dbReference type="PANTHER" id="PTHR41286">
    <property type="entry name" value="HNH NUCLEASE YAJD-RELATED"/>
    <property type="match status" value="1"/>
</dbReference>
<accession>A0A368XDS3</accession>
<proteinExistence type="inferred from homology"/>
<dbReference type="InterPro" id="IPR003615">
    <property type="entry name" value="HNH_nuc"/>
</dbReference>
<dbReference type="InterPro" id="IPR002711">
    <property type="entry name" value="HNH"/>
</dbReference>
<evidence type="ECO:0000256" key="4">
    <source>
        <dbReference type="ARBA" id="ARBA00040194"/>
    </source>
</evidence>
<gene>
    <name evidence="7" type="ORF">DES41_113102</name>
</gene>
<dbReference type="PANTHER" id="PTHR41286:SF1">
    <property type="entry name" value="HNH NUCLEASE YAJD-RELATED"/>
    <property type="match status" value="1"/>
</dbReference>
<comment type="caution">
    <text evidence="7">The sequence shown here is derived from an EMBL/GenBank/DDBJ whole genome shotgun (WGS) entry which is preliminary data.</text>
</comment>
<feature type="region of interest" description="Disordered" evidence="5">
    <location>
        <begin position="99"/>
        <end position="143"/>
    </location>
</feature>
<dbReference type="SMART" id="SM00507">
    <property type="entry name" value="HNHc"/>
    <property type="match status" value="1"/>
</dbReference>
<evidence type="ECO:0000256" key="2">
    <source>
        <dbReference type="ARBA" id="ARBA00022801"/>
    </source>
</evidence>
<dbReference type="OrthoDB" id="5292295at2"/>
<keyword evidence="1" id="KW-0540">Nuclease</keyword>
<dbReference type="EMBL" id="QPJK01000013">
    <property type="protein sequence ID" value="RCW65178.1"/>
    <property type="molecule type" value="Genomic_DNA"/>
</dbReference>
<sequence length="143" mass="16118">MKLKTLKPTLRTVGPAVRTMGQTWRTSGMTTTERGYGYRWQKARARFLRNNPLCVYCERAGRVELATVVDHIVPHRGNPEIFWDESRWQSLCKPCHDVTKAREERGSPTHQGIGTDGWPVDPGASTDYPPQGGPSRLRQGRGS</sequence>
<dbReference type="GO" id="GO:0008270">
    <property type="term" value="F:zinc ion binding"/>
    <property type="evidence" value="ECO:0007669"/>
    <property type="project" value="InterPro"/>
</dbReference>
<dbReference type="GO" id="GO:0016787">
    <property type="term" value="F:hydrolase activity"/>
    <property type="evidence" value="ECO:0007669"/>
    <property type="project" value="UniProtKB-KW"/>
</dbReference>
<name>A0A368XDS3_9BURK</name>
<reference evidence="7 8" key="1">
    <citation type="submission" date="2018-07" db="EMBL/GenBank/DDBJ databases">
        <title>Genomic Encyclopedia of Type Strains, Phase IV (KMG-IV): sequencing the most valuable type-strain genomes for metagenomic binning, comparative biology and taxonomic classification.</title>
        <authorList>
            <person name="Goeker M."/>
        </authorList>
    </citation>
    <scope>NUCLEOTIDE SEQUENCE [LARGE SCALE GENOMIC DNA]</scope>
    <source>
        <strain evidence="7 8">DSM 21634</strain>
    </source>
</reference>
<evidence type="ECO:0000256" key="3">
    <source>
        <dbReference type="ARBA" id="ARBA00038412"/>
    </source>
</evidence>
<protein>
    <recommendedName>
        <fullName evidence="4">Putative HNH nuclease YajD</fullName>
    </recommendedName>
</protein>
<evidence type="ECO:0000313" key="7">
    <source>
        <dbReference type="EMBL" id="RCW65178.1"/>
    </source>
</evidence>